<keyword evidence="3" id="KW-1185">Reference proteome</keyword>
<feature type="compositionally biased region" description="Polar residues" evidence="1">
    <location>
        <begin position="279"/>
        <end position="298"/>
    </location>
</feature>
<feature type="region of interest" description="Disordered" evidence="1">
    <location>
        <begin position="254"/>
        <end position="411"/>
    </location>
</feature>
<feature type="compositionally biased region" description="Polar residues" evidence="1">
    <location>
        <begin position="263"/>
        <end position="272"/>
    </location>
</feature>
<comment type="caution">
    <text evidence="2">The sequence shown here is derived from an EMBL/GenBank/DDBJ whole genome shotgun (WGS) entry which is preliminary data.</text>
</comment>
<dbReference type="InterPro" id="IPR012985">
    <property type="entry name" value="Peptidase_S64_Ssy5"/>
</dbReference>
<evidence type="ECO:0000313" key="2">
    <source>
        <dbReference type="EMBL" id="KAK3085276.1"/>
    </source>
</evidence>
<organism evidence="2 3">
    <name type="scientific">Pinctada imbricata</name>
    <name type="common">Atlantic pearl-oyster</name>
    <name type="synonym">Pinctada martensii</name>
    <dbReference type="NCBI Taxonomy" id="66713"/>
    <lineage>
        <taxon>Eukaryota</taxon>
        <taxon>Metazoa</taxon>
        <taxon>Spiralia</taxon>
        <taxon>Lophotrochozoa</taxon>
        <taxon>Mollusca</taxon>
        <taxon>Bivalvia</taxon>
        <taxon>Autobranchia</taxon>
        <taxon>Pteriomorphia</taxon>
        <taxon>Pterioida</taxon>
        <taxon>Pterioidea</taxon>
        <taxon>Pteriidae</taxon>
        <taxon>Pinctada</taxon>
    </lineage>
</organism>
<dbReference type="SUPFAM" id="SSF50494">
    <property type="entry name" value="Trypsin-like serine proteases"/>
    <property type="match status" value="1"/>
</dbReference>
<accession>A0AA89BRY9</accession>
<evidence type="ECO:0000313" key="3">
    <source>
        <dbReference type="Proteomes" id="UP001186944"/>
    </source>
</evidence>
<evidence type="ECO:0008006" key="4">
    <source>
        <dbReference type="Google" id="ProtNLM"/>
    </source>
</evidence>
<dbReference type="EMBL" id="VSWD01000012">
    <property type="protein sequence ID" value="KAK3085276.1"/>
    <property type="molecule type" value="Genomic_DNA"/>
</dbReference>
<dbReference type="InterPro" id="IPR009003">
    <property type="entry name" value="Peptidase_S1_PA"/>
</dbReference>
<dbReference type="InterPro" id="IPR043504">
    <property type="entry name" value="Peptidase_S1_PA_chymotrypsin"/>
</dbReference>
<name>A0AA89BRY9_PINIB</name>
<feature type="region of interest" description="Disordered" evidence="1">
    <location>
        <begin position="430"/>
        <end position="477"/>
    </location>
</feature>
<evidence type="ECO:0000256" key="1">
    <source>
        <dbReference type="SAM" id="MobiDB-lite"/>
    </source>
</evidence>
<dbReference type="Proteomes" id="UP001186944">
    <property type="component" value="Unassembled WGS sequence"/>
</dbReference>
<protein>
    <recommendedName>
        <fullName evidence="4">Peptidase S1 domain-containing protein</fullName>
    </recommendedName>
</protein>
<reference evidence="2" key="1">
    <citation type="submission" date="2019-08" db="EMBL/GenBank/DDBJ databases">
        <title>The improved chromosome-level genome for the pearl oyster Pinctada fucata martensii using PacBio sequencing and Hi-C.</title>
        <authorList>
            <person name="Zheng Z."/>
        </authorList>
    </citation>
    <scope>NUCLEOTIDE SEQUENCE</scope>
    <source>
        <strain evidence="2">ZZ-2019</strain>
        <tissue evidence="2">Adductor muscle</tissue>
    </source>
</reference>
<feature type="compositionally biased region" description="Basic and acidic residues" evidence="1">
    <location>
        <begin position="299"/>
        <end position="330"/>
    </location>
</feature>
<proteinExistence type="predicted"/>
<sequence length="506" mass="56070">MHIQSYGMRKGVIKIRVNQEHYQVVSEDIKSTGIDVDIRSVDITEDPIVPFVRQGCRLIRSDEKYGTLGTFANYTVRSGEKKLVALTCAHVCSRGDEVSVVLNDETKRFGTCIDDTCSRQGSEQAHSDLSVVQIEKEMNNNCLRRHLYRKNTTDIKETDNAIVCEDLNEAPPGKVHKVGATTRWTHGEIIGYDNVRRGQDDQFWSYFLVNSYNKSSSFAEGGDSGAVVSTVKFDECNREHALYLGMVSAGPKREKLVRPLPSGSKTSNTSSDMIHERSSTQLVVTKTSTTPGSFAQRVSETHIEAGKARESRTRPEARREGGECTEHADSMQDESNSGLPVYQRPETSTQSEDENSELRGAEGYAKTPTCREEEENLSTYSQPRKTTEHTESRRAEDHSRLAVHHRPETSTQNLAVSSKLMGAEGYTKTPACRDEEDLGTSTRGANGYPVPVVTLPGAERTSGSAEIDDNSVSSISSTDSSDDIYCTTLQPNIQSLHVSVNFNLRY</sequence>
<dbReference type="Pfam" id="PF08192">
    <property type="entry name" value="Peptidase_S64"/>
    <property type="match status" value="1"/>
</dbReference>
<feature type="compositionally biased region" description="Basic and acidic residues" evidence="1">
    <location>
        <begin position="385"/>
        <end position="408"/>
    </location>
</feature>
<dbReference type="AlphaFoldDB" id="A0AA89BRY9"/>
<gene>
    <name evidence="2" type="ORF">FSP39_000956</name>
</gene>
<dbReference type="Gene3D" id="2.40.10.10">
    <property type="entry name" value="Trypsin-like serine proteases"/>
    <property type="match status" value="2"/>
</dbReference>